<dbReference type="InterPro" id="IPR058240">
    <property type="entry name" value="rSAM_sf"/>
</dbReference>
<sequence>MANKSDFMASAEWMKDNLGPALCLAKWKQVSLHLPTGLNNSCYHPPLHEIDATALIDNPGALHNTEHKKQQRVIMLKNEKPSECSYCWNIEAHGQLSDRHYRSGEKWAAEDYNVIKNSTGEENNVIPSYVEVNFNHACNLSCSYCSPQFSSTWQQEVDRYGGYPTSTIHNDPGHFTGRNRPIPARDSNPYVDAFWKWWPTLYPHLKHFRMTGGEPLMDKNTYKVFDYVLALPNPELHLNVTSNFSVEDALFEKYLGYVKQLCSTQIEHFMQFVSLDTGKPAHAEYIRHGLNMQRVVNNVERFLTEIPYRNSLTFIITMNNLSVLGIQQQLDYILSLRRTHSTTYQRVWFDTPLLRQPKWQSLQILPDVYVGVLERVADWMELNLETPDRPFCGFKDYEVQRMRRDIDWMKEGRNLDPDYVKLQRADFYRFFNEHDKRRKTDFLATFPEMKEFWNECRYHAQK</sequence>
<reference evidence="5" key="1">
    <citation type="submission" date="2020-04" db="EMBL/GenBank/DDBJ databases">
        <authorList>
            <person name="Chiriac C."/>
            <person name="Salcher M."/>
            <person name="Ghai R."/>
            <person name="Kavagutti S V."/>
        </authorList>
    </citation>
    <scope>NUCLEOTIDE SEQUENCE</scope>
</reference>
<accession>A0A6J5L818</accession>
<dbReference type="GO" id="GO:0046872">
    <property type="term" value="F:metal ion binding"/>
    <property type="evidence" value="ECO:0007669"/>
    <property type="project" value="UniProtKB-KW"/>
</dbReference>
<keyword evidence="1" id="KW-0949">S-adenosyl-L-methionine</keyword>
<dbReference type="InterPro" id="IPR007197">
    <property type="entry name" value="rSAM"/>
</dbReference>
<keyword evidence="3" id="KW-0408">Iron</keyword>
<evidence type="ECO:0008006" key="6">
    <source>
        <dbReference type="Google" id="ProtNLM"/>
    </source>
</evidence>
<dbReference type="Gene3D" id="3.20.20.70">
    <property type="entry name" value="Aldolase class I"/>
    <property type="match status" value="1"/>
</dbReference>
<evidence type="ECO:0000313" key="5">
    <source>
        <dbReference type="EMBL" id="CAB4128930.1"/>
    </source>
</evidence>
<dbReference type="GO" id="GO:0051536">
    <property type="term" value="F:iron-sulfur cluster binding"/>
    <property type="evidence" value="ECO:0007669"/>
    <property type="project" value="UniProtKB-KW"/>
</dbReference>
<evidence type="ECO:0000256" key="3">
    <source>
        <dbReference type="ARBA" id="ARBA00023004"/>
    </source>
</evidence>
<keyword evidence="4" id="KW-0411">Iron-sulfur</keyword>
<proteinExistence type="predicted"/>
<evidence type="ECO:0000256" key="2">
    <source>
        <dbReference type="ARBA" id="ARBA00022723"/>
    </source>
</evidence>
<organism evidence="5">
    <name type="scientific">uncultured Caudovirales phage</name>
    <dbReference type="NCBI Taxonomy" id="2100421"/>
    <lineage>
        <taxon>Viruses</taxon>
        <taxon>Duplodnaviria</taxon>
        <taxon>Heunggongvirae</taxon>
        <taxon>Uroviricota</taxon>
        <taxon>Caudoviricetes</taxon>
        <taxon>Peduoviridae</taxon>
        <taxon>Maltschvirus</taxon>
        <taxon>Maltschvirus maltsch</taxon>
    </lineage>
</organism>
<dbReference type="EMBL" id="LR796233">
    <property type="protein sequence ID" value="CAB4128930.1"/>
    <property type="molecule type" value="Genomic_DNA"/>
</dbReference>
<name>A0A6J5L818_9CAUD</name>
<dbReference type="GO" id="GO:0003824">
    <property type="term" value="F:catalytic activity"/>
    <property type="evidence" value="ECO:0007669"/>
    <property type="project" value="InterPro"/>
</dbReference>
<dbReference type="InterPro" id="IPR013785">
    <property type="entry name" value="Aldolase_TIM"/>
</dbReference>
<keyword evidence="2" id="KW-0479">Metal-binding</keyword>
<dbReference type="SUPFAM" id="SSF102114">
    <property type="entry name" value="Radical SAM enzymes"/>
    <property type="match status" value="1"/>
</dbReference>
<gene>
    <name evidence="5" type="ORF">UFOVP112_105</name>
</gene>
<evidence type="ECO:0000256" key="1">
    <source>
        <dbReference type="ARBA" id="ARBA00022691"/>
    </source>
</evidence>
<dbReference type="NCBIfam" id="NF033640">
    <property type="entry name" value="N_Twi_rSAM"/>
    <property type="match status" value="1"/>
</dbReference>
<dbReference type="SFLD" id="SFLDS00029">
    <property type="entry name" value="Radical_SAM"/>
    <property type="match status" value="1"/>
</dbReference>
<evidence type="ECO:0000256" key="4">
    <source>
        <dbReference type="ARBA" id="ARBA00023014"/>
    </source>
</evidence>
<protein>
    <recommendedName>
        <fullName evidence="6">Radical_SAM domain containing protein</fullName>
    </recommendedName>
</protein>